<dbReference type="PANTHER" id="PTHR11654">
    <property type="entry name" value="OLIGOPEPTIDE TRANSPORTER-RELATED"/>
    <property type="match status" value="1"/>
</dbReference>
<protein>
    <recommendedName>
        <fullName evidence="10">PTR2-domain-containing protein</fullName>
    </recommendedName>
</protein>
<feature type="transmembrane region" description="Helical" evidence="7">
    <location>
        <begin position="457"/>
        <end position="479"/>
    </location>
</feature>
<dbReference type="InterPro" id="IPR036259">
    <property type="entry name" value="MFS_trans_sf"/>
</dbReference>
<feature type="transmembrane region" description="Helical" evidence="7">
    <location>
        <begin position="345"/>
        <end position="368"/>
    </location>
</feature>
<dbReference type="GO" id="GO:0022857">
    <property type="term" value="F:transmembrane transporter activity"/>
    <property type="evidence" value="ECO:0007669"/>
    <property type="project" value="InterPro"/>
</dbReference>
<feature type="transmembrane region" description="Helical" evidence="7">
    <location>
        <begin position="102"/>
        <end position="119"/>
    </location>
</feature>
<keyword evidence="4 7" id="KW-1133">Transmembrane helix</keyword>
<sequence>LPMRLLCIFICEVCERFAYYGPSLLFIVYCQDYLGLTSNSASAVSRGFNFLSYFTAIIGAVVSDSLFGKFKTIFGFACWYLIGLVILSCSAIGVEAGNTSPGAWPLAGFFVSIFCFISWGTGGIKANVSAFAAEQIPLGNRPTKDPKVFIGYDATVERLFQFFYWAINVGSFLGQLISPIIYHSVGKPAISYGVAACIFVPGIIVFVLGKNQYHVNEIKGNPLFKAFRCIKMGFANRKSMPAGGHFLDTAKGKSDEWDDKYVDDLKRTMKGCKIFPFYIGFWALYYNINDNFINTGLNMEGPWWLQAEQLVVVANIALIVLIPVFDTLVIPALRKMGFKLGPVTRIIIGYAICVITFIYATVLEHFVYSTGPYYSDLNKPLGATEYPKNHISIWWQIPVYVCVAIAEIFASATGLEFAYKYAAPELKSLVMALYLFMTCLGNLVGMILAIWSSHPNFVVLFAVECSALGVLTFIFFLMYRNLDDE</sequence>
<evidence type="ECO:0000256" key="1">
    <source>
        <dbReference type="ARBA" id="ARBA00004141"/>
    </source>
</evidence>
<feature type="transmembrane region" description="Helical" evidence="7">
    <location>
        <begin position="50"/>
        <end position="67"/>
    </location>
</feature>
<keyword evidence="6" id="KW-0813">Transport</keyword>
<dbReference type="PROSITE" id="PS01023">
    <property type="entry name" value="PTR2_2"/>
    <property type="match status" value="1"/>
</dbReference>
<proteinExistence type="inferred from homology"/>
<dbReference type="GO" id="GO:0006857">
    <property type="term" value="P:oligopeptide transport"/>
    <property type="evidence" value="ECO:0007669"/>
    <property type="project" value="InterPro"/>
</dbReference>
<comment type="similarity">
    <text evidence="2 6">Belongs to the major facilitator superfamily. Proton-dependent oligopeptide transporter (POT/PTR) (TC 2.A.17) family.</text>
</comment>
<evidence type="ECO:0000313" key="8">
    <source>
        <dbReference type="EMBL" id="KXN72695.1"/>
    </source>
</evidence>
<dbReference type="EMBL" id="KQ964448">
    <property type="protein sequence ID" value="KXN72695.1"/>
    <property type="molecule type" value="Genomic_DNA"/>
</dbReference>
<organism evidence="8 9">
    <name type="scientific">Conidiobolus coronatus (strain ATCC 28846 / CBS 209.66 / NRRL 28638)</name>
    <name type="common">Delacroixia coronata</name>
    <dbReference type="NCBI Taxonomy" id="796925"/>
    <lineage>
        <taxon>Eukaryota</taxon>
        <taxon>Fungi</taxon>
        <taxon>Fungi incertae sedis</taxon>
        <taxon>Zoopagomycota</taxon>
        <taxon>Entomophthoromycotina</taxon>
        <taxon>Entomophthoromycetes</taxon>
        <taxon>Entomophthorales</taxon>
        <taxon>Ancylistaceae</taxon>
        <taxon>Conidiobolus</taxon>
    </lineage>
</organism>
<feature type="non-terminal residue" evidence="8">
    <location>
        <position position="485"/>
    </location>
</feature>
<feature type="non-terminal residue" evidence="8">
    <location>
        <position position="1"/>
    </location>
</feature>
<evidence type="ECO:0000256" key="2">
    <source>
        <dbReference type="ARBA" id="ARBA00005982"/>
    </source>
</evidence>
<gene>
    <name evidence="8" type="ORF">CONCODRAFT_23097</name>
</gene>
<keyword evidence="9" id="KW-1185">Reference proteome</keyword>
<dbReference type="SUPFAM" id="SSF103473">
    <property type="entry name" value="MFS general substrate transporter"/>
    <property type="match status" value="1"/>
</dbReference>
<dbReference type="OrthoDB" id="8904098at2759"/>
<dbReference type="OMA" id="YRYLKPC"/>
<dbReference type="Gene3D" id="1.20.1250.20">
    <property type="entry name" value="MFS general substrate transporter like domains"/>
    <property type="match status" value="1"/>
</dbReference>
<feature type="transmembrane region" description="Helical" evidence="7">
    <location>
        <begin position="74"/>
        <end position="96"/>
    </location>
</feature>
<dbReference type="InterPro" id="IPR018456">
    <property type="entry name" value="PTR2_symporter_CS"/>
</dbReference>
<evidence type="ECO:0000256" key="7">
    <source>
        <dbReference type="SAM" id="Phobius"/>
    </source>
</evidence>
<evidence type="ECO:0000256" key="5">
    <source>
        <dbReference type="ARBA" id="ARBA00023136"/>
    </source>
</evidence>
<feature type="transmembrane region" description="Helical" evidence="7">
    <location>
        <begin position="309"/>
        <end position="333"/>
    </location>
</feature>
<dbReference type="Pfam" id="PF00854">
    <property type="entry name" value="PTR2"/>
    <property type="match status" value="1"/>
</dbReference>
<evidence type="ECO:0008006" key="10">
    <source>
        <dbReference type="Google" id="ProtNLM"/>
    </source>
</evidence>
<accession>A0A137PCJ6</accession>
<feature type="transmembrane region" description="Helical" evidence="7">
    <location>
        <begin position="397"/>
        <end position="419"/>
    </location>
</feature>
<evidence type="ECO:0000256" key="3">
    <source>
        <dbReference type="ARBA" id="ARBA00022692"/>
    </source>
</evidence>
<name>A0A137PCJ6_CONC2</name>
<feature type="transmembrane region" description="Helical" evidence="7">
    <location>
        <begin position="431"/>
        <end position="451"/>
    </location>
</feature>
<dbReference type="AlphaFoldDB" id="A0A137PCJ6"/>
<feature type="transmembrane region" description="Helical" evidence="7">
    <location>
        <begin position="189"/>
        <end position="209"/>
    </location>
</feature>
<feature type="transmembrane region" description="Helical" evidence="7">
    <location>
        <begin position="162"/>
        <end position="183"/>
    </location>
</feature>
<dbReference type="Proteomes" id="UP000070444">
    <property type="component" value="Unassembled WGS sequence"/>
</dbReference>
<dbReference type="GO" id="GO:0016020">
    <property type="term" value="C:membrane"/>
    <property type="evidence" value="ECO:0007669"/>
    <property type="project" value="UniProtKB-SubCell"/>
</dbReference>
<comment type="subcellular location">
    <subcellularLocation>
        <location evidence="1 6">Membrane</location>
        <topology evidence="1 6">Multi-pass membrane protein</topology>
    </subcellularLocation>
</comment>
<keyword evidence="5 7" id="KW-0472">Membrane</keyword>
<dbReference type="InterPro" id="IPR000109">
    <property type="entry name" value="POT_fam"/>
</dbReference>
<feature type="transmembrane region" description="Helical" evidence="7">
    <location>
        <begin position="271"/>
        <end position="289"/>
    </location>
</feature>
<evidence type="ECO:0000313" key="9">
    <source>
        <dbReference type="Proteomes" id="UP000070444"/>
    </source>
</evidence>
<reference evidence="8 9" key="1">
    <citation type="journal article" date="2015" name="Genome Biol. Evol.">
        <title>Phylogenomic analyses indicate that early fungi evolved digesting cell walls of algal ancestors of land plants.</title>
        <authorList>
            <person name="Chang Y."/>
            <person name="Wang S."/>
            <person name="Sekimoto S."/>
            <person name="Aerts A.L."/>
            <person name="Choi C."/>
            <person name="Clum A."/>
            <person name="LaButti K.M."/>
            <person name="Lindquist E.A."/>
            <person name="Yee Ngan C."/>
            <person name="Ohm R.A."/>
            <person name="Salamov A.A."/>
            <person name="Grigoriev I.V."/>
            <person name="Spatafora J.W."/>
            <person name="Berbee M.L."/>
        </authorList>
    </citation>
    <scope>NUCLEOTIDE SEQUENCE [LARGE SCALE GENOMIC DNA]</scope>
    <source>
        <strain evidence="8 9">NRRL 28638</strain>
    </source>
</reference>
<evidence type="ECO:0000256" key="4">
    <source>
        <dbReference type="ARBA" id="ARBA00022989"/>
    </source>
</evidence>
<evidence type="ECO:0000256" key="6">
    <source>
        <dbReference type="RuleBase" id="RU003755"/>
    </source>
</evidence>
<keyword evidence="3 6" id="KW-0812">Transmembrane</keyword>